<organism evidence="1 2">
    <name type="scientific">Novosphingobium clariflavum</name>
    <dbReference type="NCBI Taxonomy" id="2029884"/>
    <lineage>
        <taxon>Bacteria</taxon>
        <taxon>Pseudomonadati</taxon>
        <taxon>Pseudomonadota</taxon>
        <taxon>Alphaproteobacteria</taxon>
        <taxon>Sphingomonadales</taxon>
        <taxon>Sphingomonadaceae</taxon>
        <taxon>Novosphingobium</taxon>
    </lineage>
</organism>
<comment type="caution">
    <text evidence="1">The sequence shown here is derived from an EMBL/GenBank/DDBJ whole genome shotgun (WGS) entry which is preliminary data.</text>
</comment>
<dbReference type="EMBL" id="JBHLTM010000009">
    <property type="protein sequence ID" value="MFC0683425.1"/>
    <property type="molecule type" value="Genomic_DNA"/>
</dbReference>
<sequence length="238" mass="26546">MSKEVEEAAREFIANKPNARASKALRAILERGTVTTRELNKIGYDHPPRAIADAVDNGIPIKKEMIKADDGKRMARYSLGEPGQLRGGQAGRANFSKAFKTKIVKHYGEVDTITGWEVSGRTLQIDHRVPYRVGGDAGMKEQDVGSFMLLSGSSQRAKSFSCENCENWTTIHDEAICRTCYWAFPEAYTHVAMREVRRADVVWQDGETKQFDALNKLAHEQGTTVSQLVKDAAKKLLD</sequence>
<accession>A0ABV6S2G4</accession>
<keyword evidence="2" id="KW-1185">Reference proteome</keyword>
<dbReference type="RefSeq" id="WP_267220269.1">
    <property type="nucleotide sequence ID" value="NZ_JAPCWC010000007.1"/>
</dbReference>
<proteinExistence type="predicted"/>
<evidence type="ECO:0000313" key="2">
    <source>
        <dbReference type="Proteomes" id="UP001589858"/>
    </source>
</evidence>
<protein>
    <recommendedName>
        <fullName evidence="3">HNH endonuclease</fullName>
    </recommendedName>
</protein>
<dbReference type="Proteomes" id="UP001589858">
    <property type="component" value="Unassembled WGS sequence"/>
</dbReference>
<evidence type="ECO:0000313" key="1">
    <source>
        <dbReference type="EMBL" id="MFC0683425.1"/>
    </source>
</evidence>
<gene>
    <name evidence="1" type="ORF">ACFFF8_02325</name>
</gene>
<reference evidence="1 2" key="1">
    <citation type="submission" date="2024-09" db="EMBL/GenBank/DDBJ databases">
        <authorList>
            <person name="Sun Q."/>
            <person name="Mori K."/>
        </authorList>
    </citation>
    <scope>NUCLEOTIDE SEQUENCE [LARGE SCALE GENOMIC DNA]</scope>
    <source>
        <strain evidence="1 2">CICC 11035S</strain>
    </source>
</reference>
<name>A0ABV6S2G4_9SPHN</name>
<evidence type="ECO:0008006" key="3">
    <source>
        <dbReference type="Google" id="ProtNLM"/>
    </source>
</evidence>